<organism evidence="1 2">
    <name type="scientific">Periplaneta americana</name>
    <name type="common">American cockroach</name>
    <name type="synonym">Blatta americana</name>
    <dbReference type="NCBI Taxonomy" id="6978"/>
    <lineage>
        <taxon>Eukaryota</taxon>
        <taxon>Metazoa</taxon>
        <taxon>Ecdysozoa</taxon>
        <taxon>Arthropoda</taxon>
        <taxon>Hexapoda</taxon>
        <taxon>Insecta</taxon>
        <taxon>Pterygota</taxon>
        <taxon>Neoptera</taxon>
        <taxon>Polyneoptera</taxon>
        <taxon>Dictyoptera</taxon>
        <taxon>Blattodea</taxon>
        <taxon>Blattoidea</taxon>
        <taxon>Blattidae</taxon>
        <taxon>Blattinae</taxon>
        <taxon>Periplaneta</taxon>
    </lineage>
</organism>
<keyword evidence="2" id="KW-1185">Reference proteome</keyword>
<evidence type="ECO:0000313" key="2">
    <source>
        <dbReference type="Proteomes" id="UP001148838"/>
    </source>
</evidence>
<dbReference type="EMBL" id="JAJSOF020000015">
    <property type="protein sequence ID" value="KAJ4441347.1"/>
    <property type="molecule type" value="Genomic_DNA"/>
</dbReference>
<protein>
    <submittedName>
        <fullName evidence="1">Uncharacterized protein</fullName>
    </submittedName>
</protein>
<evidence type="ECO:0000313" key="1">
    <source>
        <dbReference type="EMBL" id="KAJ4441347.1"/>
    </source>
</evidence>
<accession>A0ABQ8T620</accession>
<dbReference type="Proteomes" id="UP001148838">
    <property type="component" value="Unassembled WGS sequence"/>
</dbReference>
<name>A0ABQ8T620_PERAM</name>
<gene>
    <name evidence="1" type="ORF">ANN_11202</name>
</gene>
<sequence>MRRRNVASMTIQQQGKTAEDVKDCAERLVILRRFINIFGYLASECDGDDNAGEMSPGSSTESYPAFAHIGLRENPRKNLNQMMLEDIYIARKFVLYDWKKGLQKMKLTCTQKECRENLSVARNFYRNEIVIFFADCWQLLYGHDGVCCYAIALPSYRTPVSGKVFQSRCSRDDDNG</sequence>
<reference evidence="1 2" key="1">
    <citation type="journal article" date="2022" name="Allergy">
        <title>Genome assembly and annotation of Periplaneta americana reveal a comprehensive cockroach allergen profile.</title>
        <authorList>
            <person name="Wang L."/>
            <person name="Xiong Q."/>
            <person name="Saelim N."/>
            <person name="Wang L."/>
            <person name="Nong W."/>
            <person name="Wan A.T."/>
            <person name="Shi M."/>
            <person name="Liu X."/>
            <person name="Cao Q."/>
            <person name="Hui J.H.L."/>
            <person name="Sookrung N."/>
            <person name="Leung T.F."/>
            <person name="Tungtrongchitr A."/>
            <person name="Tsui S.K.W."/>
        </authorList>
    </citation>
    <scope>NUCLEOTIDE SEQUENCE [LARGE SCALE GENOMIC DNA]</scope>
    <source>
        <strain evidence="1">PWHHKU_190912</strain>
    </source>
</reference>
<proteinExistence type="predicted"/>
<comment type="caution">
    <text evidence="1">The sequence shown here is derived from an EMBL/GenBank/DDBJ whole genome shotgun (WGS) entry which is preliminary data.</text>
</comment>